<evidence type="ECO:0000313" key="5">
    <source>
        <dbReference type="Proteomes" id="UP000283063"/>
    </source>
</evidence>
<dbReference type="InterPro" id="IPR036452">
    <property type="entry name" value="Ribo_hydro-like"/>
</dbReference>
<gene>
    <name evidence="4" type="ORF">EBB79_16485</name>
</gene>
<dbReference type="GO" id="GO:0005829">
    <property type="term" value="C:cytosol"/>
    <property type="evidence" value="ECO:0007669"/>
    <property type="project" value="TreeGrafter"/>
</dbReference>
<dbReference type="Gene3D" id="3.90.245.10">
    <property type="entry name" value="Ribonucleoside hydrolase-like"/>
    <property type="match status" value="1"/>
</dbReference>
<dbReference type="KEGG" id="sedi:EBB79_16485"/>
<accession>A0A3T0N5M5</accession>
<dbReference type="RefSeq" id="WP_127749865.1">
    <property type="nucleotide sequence ID" value="NZ_CP033219.1"/>
</dbReference>
<proteinExistence type="predicted"/>
<organism evidence="4 5">
    <name type="scientific">Parasedimentitalea marina</name>
    <dbReference type="NCBI Taxonomy" id="2483033"/>
    <lineage>
        <taxon>Bacteria</taxon>
        <taxon>Pseudomonadati</taxon>
        <taxon>Pseudomonadota</taxon>
        <taxon>Alphaproteobacteria</taxon>
        <taxon>Rhodobacterales</taxon>
        <taxon>Paracoccaceae</taxon>
        <taxon>Parasedimentitalea</taxon>
    </lineage>
</organism>
<keyword evidence="1 4" id="KW-0378">Hydrolase</keyword>
<sequence length="307" mass="32602">MAVKMIIDTDPGIDDAMAIFYAAAASDIDLLGLTTVFGNVTTDIATRNALRLLEAADLELPVAHGAEAPLELPPFTPSAHVHGDEGFGDIPAVTPKGQPVDEDAADFLCRMAREHKGELVLCPIGPLTNIALAIQRDPEFAQNVARIVIMGGSLNEGGNITPHAEANIYHDPHSADVVFASGAKVVMVGLDVTHRILCTKADFTAIAAQAPELGGMLQEMSVFYLKFYETVGKFDGCSLHDPAAVIACTHPELFETQPVPMRVSCEGETSGATLADPDSQRTPVDVCIGVQSDAVKTLFFKRLSLLP</sequence>
<dbReference type="EMBL" id="CP033219">
    <property type="protein sequence ID" value="AZV79315.1"/>
    <property type="molecule type" value="Genomic_DNA"/>
</dbReference>
<reference evidence="4 5" key="1">
    <citation type="submission" date="2018-10" db="EMBL/GenBank/DDBJ databases">
        <title>Parasedimentitalea marina sp. nov., a psychrophilic bacterium isolated from deep seawater of the New Britain Trench.</title>
        <authorList>
            <person name="Cao J."/>
        </authorList>
    </citation>
    <scope>NUCLEOTIDE SEQUENCE [LARGE SCALE GENOMIC DNA]</scope>
    <source>
        <strain evidence="4 5">W43</strain>
    </source>
</reference>
<dbReference type="SUPFAM" id="SSF53590">
    <property type="entry name" value="Nucleoside hydrolase"/>
    <property type="match status" value="1"/>
</dbReference>
<feature type="domain" description="Inosine/uridine-preferring nucleoside hydrolase" evidence="3">
    <location>
        <begin position="5"/>
        <end position="296"/>
    </location>
</feature>
<dbReference type="InterPro" id="IPR001910">
    <property type="entry name" value="Inosine/uridine_hydrolase_dom"/>
</dbReference>
<dbReference type="CDD" id="cd02650">
    <property type="entry name" value="nuc_hydro_CaPnhB"/>
    <property type="match status" value="1"/>
</dbReference>
<dbReference type="Proteomes" id="UP000283063">
    <property type="component" value="Chromosome"/>
</dbReference>
<dbReference type="PANTHER" id="PTHR12304:SF4">
    <property type="entry name" value="URIDINE NUCLEOSIDASE"/>
    <property type="match status" value="1"/>
</dbReference>
<evidence type="ECO:0000259" key="3">
    <source>
        <dbReference type="Pfam" id="PF01156"/>
    </source>
</evidence>
<dbReference type="Pfam" id="PF01156">
    <property type="entry name" value="IU_nuc_hydro"/>
    <property type="match status" value="1"/>
</dbReference>
<name>A0A3T0N5M5_9RHOB</name>
<evidence type="ECO:0000256" key="2">
    <source>
        <dbReference type="ARBA" id="ARBA00023295"/>
    </source>
</evidence>
<dbReference type="PANTHER" id="PTHR12304">
    <property type="entry name" value="INOSINE-URIDINE PREFERRING NUCLEOSIDE HYDROLASE"/>
    <property type="match status" value="1"/>
</dbReference>
<keyword evidence="2" id="KW-0326">Glycosidase</keyword>
<dbReference type="GO" id="GO:0006152">
    <property type="term" value="P:purine nucleoside catabolic process"/>
    <property type="evidence" value="ECO:0007669"/>
    <property type="project" value="TreeGrafter"/>
</dbReference>
<dbReference type="GO" id="GO:0008477">
    <property type="term" value="F:purine nucleosidase activity"/>
    <property type="evidence" value="ECO:0007669"/>
    <property type="project" value="TreeGrafter"/>
</dbReference>
<evidence type="ECO:0000313" key="4">
    <source>
        <dbReference type="EMBL" id="AZV79315.1"/>
    </source>
</evidence>
<evidence type="ECO:0000256" key="1">
    <source>
        <dbReference type="ARBA" id="ARBA00022801"/>
    </source>
</evidence>
<dbReference type="OrthoDB" id="9797882at2"/>
<keyword evidence="5" id="KW-1185">Reference proteome</keyword>
<protein>
    <submittedName>
        <fullName evidence="4">Nucleoside hydrolase</fullName>
    </submittedName>
</protein>
<dbReference type="InterPro" id="IPR023186">
    <property type="entry name" value="IUNH"/>
</dbReference>
<dbReference type="AlphaFoldDB" id="A0A3T0N5M5"/>